<reference evidence="7" key="3">
    <citation type="submission" date="2015-04" db="EMBL/GenBank/DDBJ databases">
        <authorList>
            <consortium name="FlyBase"/>
        </authorList>
    </citation>
    <scope>NUCLEOTIDE SEQUENCE</scope>
    <source>
        <strain evidence="7">W501</strain>
    </source>
</reference>
<dbReference type="GO" id="GO:0005739">
    <property type="term" value="C:mitochondrion"/>
    <property type="evidence" value="ECO:0007669"/>
    <property type="project" value="TreeGrafter"/>
</dbReference>
<evidence type="ECO:0000256" key="2">
    <source>
        <dbReference type="ARBA" id="ARBA00006824"/>
    </source>
</evidence>
<dbReference type="OrthoDB" id="10267969at2759"/>
<reference evidence="7" key="1">
    <citation type="journal article" date="2013" name="Genome Res.">
        <title>A second-generation assembly of the Drosophila simulans genome provides new insights into patterns of lineage-specific divergence.</title>
        <authorList>
            <person name="Hu T.T."/>
            <person name="Eisen M.B."/>
            <person name="Thornton K.R."/>
            <person name="Andolfatto P."/>
        </authorList>
    </citation>
    <scope>NUCLEOTIDE SEQUENCE [LARGE SCALE GENOMIC DNA]</scope>
    <source>
        <strain evidence="7">W501</strain>
    </source>
</reference>
<dbReference type="Proteomes" id="UP000035880">
    <property type="component" value="Chromosome 3L"/>
</dbReference>
<keyword evidence="5 6" id="KW-0472">Membrane</keyword>
<gene>
    <name evidence="7" type="primary">Dsim\GD13317</name>
    <name evidence="7" type="ORF">Dsimw501_GD13317</name>
</gene>
<evidence type="ECO:0000256" key="5">
    <source>
        <dbReference type="ARBA" id="ARBA00023136"/>
    </source>
</evidence>
<protein>
    <recommendedName>
        <fullName evidence="8">Mpv17-like protein 2</fullName>
    </recommendedName>
</protein>
<comment type="subcellular location">
    <subcellularLocation>
        <location evidence="1">Membrane</location>
        <topology evidence="1">Multi-pass membrane protein</topology>
    </subcellularLocation>
</comment>
<dbReference type="InterPro" id="IPR007248">
    <property type="entry name" value="Mpv17_PMP22"/>
</dbReference>
<accession>A0A0J9UE17</accession>
<proteinExistence type="inferred from homology"/>
<dbReference type="Pfam" id="PF04117">
    <property type="entry name" value="Mpv17_PMP22"/>
    <property type="match status" value="1"/>
</dbReference>
<dbReference type="KEGG" id="dsi:Dsimw501_GD13317"/>
<evidence type="ECO:0000256" key="1">
    <source>
        <dbReference type="ARBA" id="ARBA00004141"/>
    </source>
</evidence>
<name>A0A0J9UE17_DROSI</name>
<dbReference type="PANTHER" id="PTHR11266:SF81">
    <property type="entry name" value="GH12661P-RELATED"/>
    <property type="match status" value="1"/>
</dbReference>
<feature type="transmembrane region" description="Helical" evidence="6">
    <location>
        <begin position="86"/>
        <end position="106"/>
    </location>
</feature>
<dbReference type="PANTHER" id="PTHR11266">
    <property type="entry name" value="PEROXISOMAL MEMBRANE PROTEIN 2, PXMP2 MPV17"/>
    <property type="match status" value="1"/>
</dbReference>
<evidence type="ECO:0000256" key="3">
    <source>
        <dbReference type="ARBA" id="ARBA00022692"/>
    </source>
</evidence>
<evidence type="ECO:0008006" key="8">
    <source>
        <dbReference type="Google" id="ProtNLM"/>
    </source>
</evidence>
<dbReference type="AlphaFoldDB" id="A0A0J9UE17"/>
<feature type="transmembrane region" description="Helical" evidence="6">
    <location>
        <begin position="164"/>
        <end position="182"/>
    </location>
</feature>
<comment type="similarity">
    <text evidence="2 6">Belongs to the peroxisomal membrane protein PXMP2/4 family.</text>
</comment>
<evidence type="ECO:0000256" key="4">
    <source>
        <dbReference type="ARBA" id="ARBA00022989"/>
    </source>
</evidence>
<reference evidence="7" key="2">
    <citation type="submission" date="2014-06" db="EMBL/GenBank/DDBJ databases">
        <authorList>
            <person name="Hu T."/>
            <person name="Eisen M.B."/>
            <person name="Thornton K.R."/>
            <person name="Andolfatto P."/>
        </authorList>
    </citation>
    <scope>NUCLEOTIDE SEQUENCE</scope>
    <source>
        <strain evidence="7">W501</strain>
    </source>
</reference>
<keyword evidence="3 6" id="KW-0812">Transmembrane</keyword>
<dbReference type="Bgee" id="FBgn0185035">
    <property type="expression patterns" value="Expressed in male reproductive system and 3 other cell types or tissues"/>
</dbReference>
<dbReference type="GO" id="GO:0061668">
    <property type="term" value="P:mitochondrial ribosome assembly"/>
    <property type="evidence" value="ECO:0007669"/>
    <property type="project" value="TreeGrafter"/>
</dbReference>
<organism evidence="7">
    <name type="scientific">Drosophila simulans</name>
    <name type="common">Fruit fly</name>
    <dbReference type="NCBI Taxonomy" id="7240"/>
    <lineage>
        <taxon>Eukaryota</taxon>
        <taxon>Metazoa</taxon>
        <taxon>Ecdysozoa</taxon>
        <taxon>Arthropoda</taxon>
        <taxon>Hexapoda</taxon>
        <taxon>Insecta</taxon>
        <taxon>Pterygota</taxon>
        <taxon>Neoptera</taxon>
        <taxon>Endopterygota</taxon>
        <taxon>Diptera</taxon>
        <taxon>Brachycera</taxon>
        <taxon>Muscomorpha</taxon>
        <taxon>Ephydroidea</taxon>
        <taxon>Drosophilidae</taxon>
        <taxon>Drosophila</taxon>
        <taxon>Sophophora</taxon>
    </lineage>
</organism>
<keyword evidence="4 6" id="KW-1133">Transmembrane helix</keyword>
<dbReference type="EMBL" id="CM002912">
    <property type="protein sequence ID" value="KMY97420.1"/>
    <property type="molecule type" value="Genomic_DNA"/>
</dbReference>
<evidence type="ECO:0000256" key="6">
    <source>
        <dbReference type="RuleBase" id="RU363053"/>
    </source>
</evidence>
<evidence type="ECO:0000313" key="7">
    <source>
        <dbReference type="EMBL" id="KMY97420.1"/>
    </source>
</evidence>
<sequence length="283" mass="32969">MMFGTRCLRQCYGLRNPAVPWTHKIHGSHNSRRDFAALCRMRSHGVGHQKYGLRFTHGKGETEGGALSFILLRWTKIAWSNMFGKYLLVTNVVGSGLLMVVGDVIAQEYEYRRGLRHQDRFDTDRMYRMFVAGALQGPLHHYVYNWMDRVMPARTLKNIFKKILIDQLVMSPACIVIFFYSICYLERQTLDATNQELISKFPYVYMLDWMTWPAAQYLNFRYLDTKYRVTFVNVCTAVYNVLMSYMKHDFGVHLPLEEKLVESSEQNLLPQSSTTSPEAQKAV</sequence>
<dbReference type="GO" id="GO:0016020">
    <property type="term" value="C:membrane"/>
    <property type="evidence" value="ECO:0007669"/>
    <property type="project" value="UniProtKB-SubCell"/>
</dbReference>